<evidence type="ECO:0000256" key="6">
    <source>
        <dbReference type="RuleBase" id="RU003903"/>
    </source>
</evidence>
<dbReference type="Gene3D" id="3.40.50.720">
    <property type="entry name" value="NAD(P)-binding Rossmann-like Domain"/>
    <property type="match status" value="1"/>
</dbReference>
<comment type="subcellular location">
    <subcellularLocation>
        <location evidence="4">Cytoplasm</location>
    </subcellularLocation>
</comment>
<dbReference type="InterPro" id="IPR053790">
    <property type="entry name" value="P5CR-like_CS"/>
</dbReference>
<keyword evidence="4 6" id="KW-0028">Amino-acid biosynthesis</keyword>
<dbReference type="InterPro" id="IPR008927">
    <property type="entry name" value="6-PGluconate_DH-like_C_sf"/>
</dbReference>
<comment type="catalytic activity">
    <reaction evidence="4 6">
        <text>L-proline + NADP(+) = (S)-1-pyrroline-5-carboxylate + NADPH + 2 H(+)</text>
        <dbReference type="Rhea" id="RHEA:14109"/>
        <dbReference type="ChEBI" id="CHEBI:15378"/>
        <dbReference type="ChEBI" id="CHEBI:17388"/>
        <dbReference type="ChEBI" id="CHEBI:57783"/>
        <dbReference type="ChEBI" id="CHEBI:58349"/>
        <dbReference type="ChEBI" id="CHEBI:60039"/>
        <dbReference type="EC" id="1.5.1.2"/>
    </reaction>
</comment>
<evidence type="ECO:0000313" key="10">
    <source>
        <dbReference type="Proteomes" id="UP001501495"/>
    </source>
</evidence>
<dbReference type="InterPro" id="IPR029036">
    <property type="entry name" value="P5CR_dimer"/>
</dbReference>
<dbReference type="Gene3D" id="1.10.3730.10">
    <property type="entry name" value="ProC C-terminal domain-like"/>
    <property type="match status" value="1"/>
</dbReference>
<dbReference type="RefSeq" id="WP_344735621.1">
    <property type="nucleotide sequence ID" value="NZ_BAAAZH010000036.1"/>
</dbReference>
<reference evidence="10" key="1">
    <citation type="journal article" date="2019" name="Int. J. Syst. Evol. Microbiol.">
        <title>The Global Catalogue of Microorganisms (GCM) 10K type strain sequencing project: providing services to taxonomists for standard genome sequencing and annotation.</title>
        <authorList>
            <consortium name="The Broad Institute Genomics Platform"/>
            <consortium name="The Broad Institute Genome Sequencing Center for Infectious Disease"/>
            <person name="Wu L."/>
            <person name="Ma J."/>
        </authorList>
    </citation>
    <scope>NUCLEOTIDE SEQUENCE [LARGE SCALE GENOMIC DNA]</scope>
    <source>
        <strain evidence="10">JCM 16703</strain>
    </source>
</reference>
<evidence type="ECO:0000256" key="5">
    <source>
        <dbReference type="NCBIfam" id="TIGR00112"/>
    </source>
</evidence>
<dbReference type="PANTHER" id="PTHR11645">
    <property type="entry name" value="PYRROLINE-5-CARBOXYLATE REDUCTASE"/>
    <property type="match status" value="1"/>
</dbReference>
<dbReference type="PANTHER" id="PTHR11645:SF0">
    <property type="entry name" value="PYRROLINE-5-CARBOXYLATE REDUCTASE 3"/>
    <property type="match status" value="1"/>
</dbReference>
<evidence type="ECO:0000313" key="9">
    <source>
        <dbReference type="EMBL" id="GAA4129978.1"/>
    </source>
</evidence>
<proteinExistence type="inferred from homology"/>
<evidence type="ECO:0000259" key="8">
    <source>
        <dbReference type="Pfam" id="PF14748"/>
    </source>
</evidence>
<protein>
    <recommendedName>
        <fullName evidence="4 5">Pyrroline-5-carboxylate reductase</fullName>
        <shortName evidence="4">P5C reductase</shortName>
        <shortName evidence="4">P5CR</shortName>
        <ecNumber evidence="4 5">1.5.1.2</ecNumber>
    </recommendedName>
    <alternativeName>
        <fullName evidence="4">PCA reductase</fullName>
    </alternativeName>
</protein>
<feature type="domain" description="Pyrroline-5-carboxylate reductase catalytic N-terminal" evidence="7">
    <location>
        <begin position="7"/>
        <end position="98"/>
    </location>
</feature>
<dbReference type="SUPFAM" id="SSF51735">
    <property type="entry name" value="NAD(P)-binding Rossmann-fold domains"/>
    <property type="match status" value="1"/>
</dbReference>
<comment type="function">
    <text evidence="4">Catalyzes the reduction of 1-pyrroline-5-carboxylate (PCA) to L-proline.</text>
</comment>
<dbReference type="PIRSF" id="PIRSF000193">
    <property type="entry name" value="Pyrrol-5-carb_rd"/>
    <property type="match status" value="1"/>
</dbReference>
<name>A0ABP7Y3I6_9ACTN</name>
<evidence type="ECO:0000256" key="4">
    <source>
        <dbReference type="HAMAP-Rule" id="MF_01925"/>
    </source>
</evidence>
<keyword evidence="3 4" id="KW-0560">Oxidoreductase</keyword>
<keyword evidence="4" id="KW-0963">Cytoplasm</keyword>
<comment type="pathway">
    <text evidence="4 6">Amino-acid biosynthesis; L-proline biosynthesis; L-proline from L-glutamate 5-semialdehyde: step 1/1.</text>
</comment>
<dbReference type="SUPFAM" id="SSF48179">
    <property type="entry name" value="6-phosphogluconate dehydrogenase C-terminal domain-like"/>
    <property type="match status" value="1"/>
</dbReference>
<gene>
    <name evidence="4 9" type="primary">proC</name>
    <name evidence="9" type="ORF">GCM10022215_43200</name>
</gene>
<sequence length="269" mass="27997">MTSSQTAILGAGVMGETLLSGLVRAGRRVDHLLVGEKRAERAAELTDRYGVAVLDNVEAARRADTIALVVKPQDMADLLAEIAPVLGPGKLLVSLAAGITTAFIESCVPAGVAVVRVMPNTPALVDEGMAGISPGSSVTDDQLAEAEGLLASVGRVVRIPERQQDAVTAISGSGPAYIFYVVESMIEAGVHLGLPRTTATELVIQTLVGSAKMLRETGTHPTVLREQVTSPAGTTAAALRELEVHKVRAAFLAAMESARDRSRELAEGS</sequence>
<comment type="caution">
    <text evidence="9">The sequence shown here is derived from an EMBL/GenBank/DDBJ whole genome shotgun (WGS) entry which is preliminary data.</text>
</comment>
<keyword evidence="10" id="KW-1185">Reference proteome</keyword>
<dbReference type="PROSITE" id="PS00521">
    <property type="entry name" value="P5CR"/>
    <property type="match status" value="1"/>
</dbReference>
<dbReference type="Proteomes" id="UP001501495">
    <property type="component" value="Unassembled WGS sequence"/>
</dbReference>
<dbReference type="InterPro" id="IPR000304">
    <property type="entry name" value="Pyrroline-COOH_reductase"/>
</dbReference>
<dbReference type="Pfam" id="PF03807">
    <property type="entry name" value="F420_oxidored"/>
    <property type="match status" value="1"/>
</dbReference>
<evidence type="ECO:0000256" key="1">
    <source>
        <dbReference type="ARBA" id="ARBA00005525"/>
    </source>
</evidence>
<comment type="catalytic activity">
    <reaction evidence="4">
        <text>L-proline + NAD(+) = (S)-1-pyrroline-5-carboxylate + NADH + 2 H(+)</text>
        <dbReference type="Rhea" id="RHEA:14105"/>
        <dbReference type="ChEBI" id="CHEBI:15378"/>
        <dbReference type="ChEBI" id="CHEBI:17388"/>
        <dbReference type="ChEBI" id="CHEBI:57540"/>
        <dbReference type="ChEBI" id="CHEBI:57945"/>
        <dbReference type="ChEBI" id="CHEBI:60039"/>
        <dbReference type="EC" id="1.5.1.2"/>
    </reaction>
</comment>
<comment type="similarity">
    <text evidence="1 4 6">Belongs to the pyrroline-5-carboxylate reductase family.</text>
</comment>
<evidence type="ECO:0000256" key="3">
    <source>
        <dbReference type="ARBA" id="ARBA00023002"/>
    </source>
</evidence>
<organism evidence="9 10">
    <name type="scientific">Nocardioides fonticola</name>
    <dbReference type="NCBI Taxonomy" id="450363"/>
    <lineage>
        <taxon>Bacteria</taxon>
        <taxon>Bacillati</taxon>
        <taxon>Actinomycetota</taxon>
        <taxon>Actinomycetes</taxon>
        <taxon>Propionibacteriales</taxon>
        <taxon>Nocardioidaceae</taxon>
        <taxon>Nocardioides</taxon>
    </lineage>
</organism>
<dbReference type="Pfam" id="PF14748">
    <property type="entry name" value="P5CR_dimer"/>
    <property type="match status" value="1"/>
</dbReference>
<dbReference type="InterPro" id="IPR036291">
    <property type="entry name" value="NAD(P)-bd_dom_sf"/>
</dbReference>
<keyword evidence="2 4" id="KW-0521">NADP</keyword>
<dbReference type="HAMAP" id="MF_01925">
    <property type="entry name" value="P5C_reductase"/>
    <property type="match status" value="1"/>
</dbReference>
<dbReference type="NCBIfam" id="TIGR00112">
    <property type="entry name" value="proC"/>
    <property type="match status" value="1"/>
</dbReference>
<dbReference type="EC" id="1.5.1.2" evidence="4 5"/>
<dbReference type="InterPro" id="IPR028939">
    <property type="entry name" value="P5C_Rdtase_cat_N"/>
</dbReference>
<evidence type="ECO:0000259" key="7">
    <source>
        <dbReference type="Pfam" id="PF03807"/>
    </source>
</evidence>
<dbReference type="EMBL" id="BAAAZH010000036">
    <property type="protein sequence ID" value="GAA4129978.1"/>
    <property type="molecule type" value="Genomic_DNA"/>
</dbReference>
<keyword evidence="4 6" id="KW-0641">Proline biosynthesis</keyword>
<accession>A0ABP7Y3I6</accession>
<feature type="domain" description="Pyrroline-5-carboxylate reductase dimerisation" evidence="8">
    <location>
        <begin position="161"/>
        <end position="265"/>
    </location>
</feature>
<evidence type="ECO:0000256" key="2">
    <source>
        <dbReference type="ARBA" id="ARBA00022857"/>
    </source>
</evidence>